<dbReference type="SUPFAM" id="SSF53254">
    <property type="entry name" value="Phosphoglycerate mutase-like"/>
    <property type="match status" value="1"/>
</dbReference>
<organism evidence="1">
    <name type="scientific">Aphanomyces invadans</name>
    <dbReference type="NCBI Taxonomy" id="157072"/>
    <lineage>
        <taxon>Eukaryota</taxon>
        <taxon>Sar</taxon>
        <taxon>Stramenopiles</taxon>
        <taxon>Oomycota</taxon>
        <taxon>Saprolegniomycetes</taxon>
        <taxon>Saprolegniales</taxon>
        <taxon>Verrucalvaceae</taxon>
        <taxon>Aphanomyces</taxon>
    </lineage>
</organism>
<dbReference type="GO" id="GO:0016791">
    <property type="term" value="F:phosphatase activity"/>
    <property type="evidence" value="ECO:0007669"/>
    <property type="project" value="TreeGrafter"/>
</dbReference>
<dbReference type="GO" id="GO:0005737">
    <property type="term" value="C:cytoplasm"/>
    <property type="evidence" value="ECO:0007669"/>
    <property type="project" value="TreeGrafter"/>
</dbReference>
<evidence type="ECO:0000313" key="1">
    <source>
        <dbReference type="EMBL" id="ETW05691.1"/>
    </source>
</evidence>
<dbReference type="RefSeq" id="XP_008865468.1">
    <property type="nucleotide sequence ID" value="XM_008867246.1"/>
</dbReference>
<dbReference type="Pfam" id="PF00300">
    <property type="entry name" value="His_Phos_1"/>
    <property type="match status" value="1"/>
</dbReference>
<dbReference type="PANTHER" id="PTHR48100:SF61">
    <property type="entry name" value="PHOSPHOGLYCERATE MUTASE"/>
    <property type="match status" value="1"/>
</dbReference>
<dbReference type="OrthoDB" id="496981at2759"/>
<evidence type="ECO:0008006" key="2">
    <source>
        <dbReference type="Google" id="ProtNLM"/>
    </source>
</evidence>
<dbReference type="InterPro" id="IPR050275">
    <property type="entry name" value="PGM_Phosphatase"/>
</dbReference>
<dbReference type="AlphaFoldDB" id="A0A024UGY6"/>
<dbReference type="Gene3D" id="3.40.50.1240">
    <property type="entry name" value="Phosphoglycerate mutase-like"/>
    <property type="match status" value="1"/>
</dbReference>
<protein>
    <recommendedName>
        <fullName evidence="2">Phosphoglycerate mutase</fullName>
    </recommendedName>
</protein>
<dbReference type="PANTHER" id="PTHR48100">
    <property type="entry name" value="BROAD-SPECIFICITY PHOSPHATASE YOR283W-RELATED"/>
    <property type="match status" value="1"/>
</dbReference>
<reference evidence="1" key="1">
    <citation type="submission" date="2013-12" db="EMBL/GenBank/DDBJ databases">
        <title>The Genome Sequence of Aphanomyces invadans NJM9701.</title>
        <authorList>
            <consortium name="The Broad Institute Genomics Platform"/>
            <person name="Russ C."/>
            <person name="Tyler B."/>
            <person name="van West P."/>
            <person name="Dieguez-Uribeondo J."/>
            <person name="Young S.K."/>
            <person name="Zeng Q."/>
            <person name="Gargeya S."/>
            <person name="Fitzgerald M."/>
            <person name="Abouelleil A."/>
            <person name="Alvarado L."/>
            <person name="Chapman S.B."/>
            <person name="Gainer-Dewar J."/>
            <person name="Goldberg J."/>
            <person name="Griggs A."/>
            <person name="Gujja S."/>
            <person name="Hansen M."/>
            <person name="Howarth C."/>
            <person name="Imamovic A."/>
            <person name="Ireland A."/>
            <person name="Larimer J."/>
            <person name="McCowan C."/>
            <person name="Murphy C."/>
            <person name="Pearson M."/>
            <person name="Poon T.W."/>
            <person name="Priest M."/>
            <person name="Roberts A."/>
            <person name="Saif S."/>
            <person name="Shea T."/>
            <person name="Sykes S."/>
            <person name="Wortman J."/>
            <person name="Nusbaum C."/>
            <person name="Birren B."/>
        </authorList>
    </citation>
    <scope>NUCLEOTIDE SEQUENCE [LARGE SCALE GENOMIC DNA]</scope>
    <source>
        <strain evidence="1">NJM9701</strain>
    </source>
</reference>
<proteinExistence type="predicted"/>
<gene>
    <name evidence="1" type="ORF">H310_03410</name>
</gene>
<dbReference type="GeneID" id="20080460"/>
<dbReference type="VEuPathDB" id="FungiDB:H310_03410"/>
<dbReference type="EMBL" id="KI913956">
    <property type="protein sequence ID" value="ETW05691.1"/>
    <property type="molecule type" value="Genomic_DNA"/>
</dbReference>
<dbReference type="InterPro" id="IPR029033">
    <property type="entry name" value="His_PPase_superfam"/>
</dbReference>
<sequence length="224" mass="24779">MIAAPPPAEKTIYFIRHGESTFNQWRVRSILTFSWIFVKDPMIIDARLSAKGRQQVAVLKQTIHDMGLHEVVDVIITSPLTRAVETTLGGFDGCNIPIQISPLCREMLDTACDIGRQPHELAQEFGSLGIDTSSLPDFWWLTSPSDATKVIPQSPAEVAQLRESTADLDARIVAFLTELHALPYSNIAVVGHSSFIKRMTKASRKLSNCEILVTPLTALLPTEQ</sequence>
<accession>A0A024UGY6</accession>
<dbReference type="SMART" id="SM00855">
    <property type="entry name" value="PGAM"/>
    <property type="match status" value="1"/>
</dbReference>
<dbReference type="InterPro" id="IPR013078">
    <property type="entry name" value="His_Pase_superF_clade-1"/>
</dbReference>
<dbReference type="CDD" id="cd07067">
    <property type="entry name" value="HP_PGM_like"/>
    <property type="match status" value="1"/>
</dbReference>
<dbReference type="eggNOG" id="ENOG502S0EI">
    <property type="taxonomic scope" value="Eukaryota"/>
</dbReference>
<name>A0A024UGY6_9STRA</name>